<dbReference type="Pfam" id="PF00196">
    <property type="entry name" value="GerE"/>
    <property type="match status" value="1"/>
</dbReference>
<dbReference type="GO" id="GO:0000160">
    <property type="term" value="P:phosphorelay signal transduction system"/>
    <property type="evidence" value="ECO:0007669"/>
    <property type="project" value="InterPro"/>
</dbReference>
<feature type="domain" description="HTH luxR-type" evidence="4">
    <location>
        <begin position="145"/>
        <end position="210"/>
    </location>
</feature>
<evidence type="ECO:0000256" key="3">
    <source>
        <dbReference type="PROSITE-ProRule" id="PRU00169"/>
    </source>
</evidence>
<dbReference type="GO" id="GO:0006355">
    <property type="term" value="P:regulation of DNA-templated transcription"/>
    <property type="evidence" value="ECO:0007669"/>
    <property type="project" value="InterPro"/>
</dbReference>
<dbReference type="PROSITE" id="PS50110">
    <property type="entry name" value="RESPONSE_REGULATORY"/>
    <property type="match status" value="1"/>
</dbReference>
<dbReference type="Proteomes" id="UP000808337">
    <property type="component" value="Unassembled WGS sequence"/>
</dbReference>
<dbReference type="PANTHER" id="PTHR43214:SF43">
    <property type="entry name" value="TWO-COMPONENT RESPONSE REGULATOR"/>
    <property type="match status" value="1"/>
</dbReference>
<keyword evidence="1 3" id="KW-0597">Phosphoprotein</keyword>
<evidence type="ECO:0000313" key="7">
    <source>
        <dbReference type="Proteomes" id="UP000808337"/>
    </source>
</evidence>
<dbReference type="InterPro" id="IPR016032">
    <property type="entry name" value="Sig_transdc_resp-reg_C-effctor"/>
</dbReference>
<dbReference type="Pfam" id="PF00072">
    <property type="entry name" value="Response_reg"/>
    <property type="match status" value="1"/>
</dbReference>
<accession>A0A9D7XN66</accession>
<dbReference type="SUPFAM" id="SSF52172">
    <property type="entry name" value="CheY-like"/>
    <property type="match status" value="1"/>
</dbReference>
<sequence length="212" mass="23197">MNIKVAIFEDNKSLRTGLYQLINGSNGFECVGAYPDCSDIVQHINSIKPDVLLMDIGMPGISGIEAVQIVKNKFPEIKILMQTIFEDTEKIFQSVCAGASGYILKNTSPARILEAIRETVEGGAPMSPSIASKVLKIVQDSSSPIPINSFHLSEREKEILACLVKGMSYKLIADNCFISLDTVRGHIRSIYEKLHVNSKSEAVVKAIKGKIV</sequence>
<dbReference type="InterPro" id="IPR058245">
    <property type="entry name" value="NreC/VraR/RcsB-like_REC"/>
</dbReference>
<dbReference type="InterPro" id="IPR011006">
    <property type="entry name" value="CheY-like_superfamily"/>
</dbReference>
<keyword evidence="2" id="KW-0238">DNA-binding</keyword>
<comment type="caution">
    <text evidence="6">The sequence shown here is derived from an EMBL/GenBank/DDBJ whole genome shotgun (WGS) entry which is preliminary data.</text>
</comment>
<evidence type="ECO:0000313" key="6">
    <source>
        <dbReference type="EMBL" id="MBK9983019.1"/>
    </source>
</evidence>
<proteinExistence type="predicted"/>
<dbReference type="SUPFAM" id="SSF46894">
    <property type="entry name" value="C-terminal effector domain of the bipartite response regulators"/>
    <property type="match status" value="1"/>
</dbReference>
<dbReference type="AlphaFoldDB" id="A0A9D7XN66"/>
<evidence type="ECO:0000256" key="1">
    <source>
        <dbReference type="ARBA" id="ARBA00022553"/>
    </source>
</evidence>
<dbReference type="InterPro" id="IPR001789">
    <property type="entry name" value="Sig_transdc_resp-reg_receiver"/>
</dbReference>
<dbReference type="SMART" id="SM00421">
    <property type="entry name" value="HTH_LUXR"/>
    <property type="match status" value="1"/>
</dbReference>
<dbReference type="InterPro" id="IPR039420">
    <property type="entry name" value="WalR-like"/>
</dbReference>
<feature type="modified residue" description="4-aspartylphosphate" evidence="3">
    <location>
        <position position="55"/>
    </location>
</feature>
<protein>
    <submittedName>
        <fullName evidence="6">Response regulator transcription factor</fullName>
    </submittedName>
</protein>
<dbReference type="PRINTS" id="PR00038">
    <property type="entry name" value="HTHLUXR"/>
</dbReference>
<feature type="domain" description="Response regulatory" evidence="5">
    <location>
        <begin position="4"/>
        <end position="120"/>
    </location>
</feature>
<reference evidence="6 7" key="1">
    <citation type="submission" date="2020-10" db="EMBL/GenBank/DDBJ databases">
        <title>Connecting structure to function with the recovery of over 1000 high-quality activated sludge metagenome-assembled genomes encoding full-length rRNA genes using long-read sequencing.</title>
        <authorList>
            <person name="Singleton C.M."/>
            <person name="Petriglieri F."/>
            <person name="Kristensen J.M."/>
            <person name="Kirkegaard R.H."/>
            <person name="Michaelsen T.Y."/>
            <person name="Andersen M.H."/>
            <person name="Karst S.M."/>
            <person name="Dueholm M.S."/>
            <person name="Nielsen P.H."/>
            <person name="Albertsen M."/>
        </authorList>
    </citation>
    <scope>NUCLEOTIDE SEQUENCE [LARGE SCALE GENOMIC DNA]</scope>
    <source>
        <strain evidence="6">Ribe_18-Q3-R11-54_MAXAC.273</strain>
    </source>
</reference>
<organism evidence="6 7">
    <name type="scientific">Candidatus Opimibacter skivensis</name>
    <dbReference type="NCBI Taxonomy" id="2982028"/>
    <lineage>
        <taxon>Bacteria</taxon>
        <taxon>Pseudomonadati</taxon>
        <taxon>Bacteroidota</taxon>
        <taxon>Saprospiria</taxon>
        <taxon>Saprospirales</taxon>
        <taxon>Saprospiraceae</taxon>
        <taxon>Candidatus Opimibacter</taxon>
    </lineage>
</organism>
<dbReference type="PANTHER" id="PTHR43214">
    <property type="entry name" value="TWO-COMPONENT RESPONSE REGULATOR"/>
    <property type="match status" value="1"/>
</dbReference>
<dbReference type="SMART" id="SM00448">
    <property type="entry name" value="REC"/>
    <property type="match status" value="1"/>
</dbReference>
<dbReference type="CDD" id="cd06170">
    <property type="entry name" value="LuxR_C_like"/>
    <property type="match status" value="1"/>
</dbReference>
<dbReference type="InterPro" id="IPR000792">
    <property type="entry name" value="Tscrpt_reg_LuxR_C"/>
</dbReference>
<evidence type="ECO:0000259" key="5">
    <source>
        <dbReference type="PROSITE" id="PS50110"/>
    </source>
</evidence>
<evidence type="ECO:0000259" key="4">
    <source>
        <dbReference type="PROSITE" id="PS50043"/>
    </source>
</evidence>
<dbReference type="CDD" id="cd17535">
    <property type="entry name" value="REC_NarL-like"/>
    <property type="match status" value="1"/>
</dbReference>
<dbReference type="GO" id="GO:0003677">
    <property type="term" value="F:DNA binding"/>
    <property type="evidence" value="ECO:0007669"/>
    <property type="project" value="UniProtKB-KW"/>
</dbReference>
<dbReference type="PROSITE" id="PS50043">
    <property type="entry name" value="HTH_LUXR_2"/>
    <property type="match status" value="1"/>
</dbReference>
<name>A0A9D7XN66_9BACT</name>
<gene>
    <name evidence="6" type="ORF">IPP15_11450</name>
</gene>
<evidence type="ECO:0000256" key="2">
    <source>
        <dbReference type="ARBA" id="ARBA00023125"/>
    </source>
</evidence>
<dbReference type="EMBL" id="JADKGY010000008">
    <property type="protein sequence ID" value="MBK9983019.1"/>
    <property type="molecule type" value="Genomic_DNA"/>
</dbReference>
<dbReference type="PROSITE" id="PS00622">
    <property type="entry name" value="HTH_LUXR_1"/>
    <property type="match status" value="1"/>
</dbReference>
<dbReference type="Gene3D" id="3.40.50.2300">
    <property type="match status" value="1"/>
</dbReference>